<dbReference type="PANTHER" id="PTHR11850">
    <property type="entry name" value="HOMEOBOX PROTEIN TRANSCRIPTION FACTORS"/>
    <property type="match status" value="1"/>
</dbReference>
<dbReference type="InterPro" id="IPR001356">
    <property type="entry name" value="HD"/>
</dbReference>
<dbReference type="PROSITE" id="PS00028">
    <property type="entry name" value="ZINC_FINGER_C2H2_1"/>
    <property type="match status" value="1"/>
</dbReference>
<evidence type="ECO:0000256" key="6">
    <source>
        <dbReference type="SAM" id="MobiDB-lite"/>
    </source>
</evidence>
<feature type="compositionally biased region" description="Polar residues" evidence="6">
    <location>
        <begin position="322"/>
        <end position="340"/>
    </location>
</feature>
<feature type="region of interest" description="Disordered" evidence="6">
    <location>
        <begin position="225"/>
        <end position="245"/>
    </location>
</feature>
<evidence type="ECO:0000259" key="7">
    <source>
        <dbReference type="PROSITE" id="PS50071"/>
    </source>
</evidence>
<feature type="region of interest" description="Disordered" evidence="6">
    <location>
        <begin position="287"/>
        <end position="375"/>
    </location>
</feature>
<evidence type="ECO:0000256" key="3">
    <source>
        <dbReference type="ARBA" id="ARBA00023242"/>
    </source>
</evidence>
<feature type="compositionally biased region" description="Basic residues" evidence="6">
    <location>
        <begin position="360"/>
        <end position="373"/>
    </location>
</feature>
<dbReference type="Proteomes" id="UP000799444">
    <property type="component" value="Unassembled WGS sequence"/>
</dbReference>
<dbReference type="GO" id="GO:0006355">
    <property type="term" value="P:regulation of DNA-templated transcription"/>
    <property type="evidence" value="ECO:0007669"/>
    <property type="project" value="InterPro"/>
</dbReference>
<organism evidence="9 10">
    <name type="scientific">Polyplosphaeria fusca</name>
    <dbReference type="NCBI Taxonomy" id="682080"/>
    <lineage>
        <taxon>Eukaryota</taxon>
        <taxon>Fungi</taxon>
        <taxon>Dikarya</taxon>
        <taxon>Ascomycota</taxon>
        <taxon>Pezizomycotina</taxon>
        <taxon>Dothideomycetes</taxon>
        <taxon>Pleosporomycetidae</taxon>
        <taxon>Pleosporales</taxon>
        <taxon>Tetraplosphaeriaceae</taxon>
        <taxon>Polyplosphaeria</taxon>
    </lineage>
</organism>
<evidence type="ECO:0000256" key="5">
    <source>
        <dbReference type="PROSITE-ProRule" id="PRU00108"/>
    </source>
</evidence>
<feature type="compositionally biased region" description="Basic residues" evidence="6">
    <location>
        <begin position="225"/>
        <end position="235"/>
    </location>
</feature>
<keyword evidence="10" id="KW-1185">Reference proteome</keyword>
<dbReference type="InterPro" id="IPR009057">
    <property type="entry name" value="Homeodomain-like_sf"/>
</dbReference>
<dbReference type="CDD" id="cd00086">
    <property type="entry name" value="homeodomain"/>
    <property type="match status" value="1"/>
</dbReference>
<evidence type="ECO:0000313" key="10">
    <source>
        <dbReference type="Proteomes" id="UP000799444"/>
    </source>
</evidence>
<evidence type="ECO:0000259" key="8">
    <source>
        <dbReference type="PROSITE" id="PS50157"/>
    </source>
</evidence>
<evidence type="ECO:0000313" key="9">
    <source>
        <dbReference type="EMBL" id="KAF2739645.1"/>
    </source>
</evidence>
<evidence type="ECO:0008006" key="11">
    <source>
        <dbReference type="Google" id="ProtNLM"/>
    </source>
</evidence>
<reference evidence="9" key="1">
    <citation type="journal article" date="2020" name="Stud. Mycol.">
        <title>101 Dothideomycetes genomes: a test case for predicting lifestyles and emergence of pathogens.</title>
        <authorList>
            <person name="Haridas S."/>
            <person name="Albert R."/>
            <person name="Binder M."/>
            <person name="Bloem J."/>
            <person name="Labutti K."/>
            <person name="Salamov A."/>
            <person name="Andreopoulos B."/>
            <person name="Baker S."/>
            <person name="Barry K."/>
            <person name="Bills G."/>
            <person name="Bluhm B."/>
            <person name="Cannon C."/>
            <person name="Castanera R."/>
            <person name="Culley D."/>
            <person name="Daum C."/>
            <person name="Ezra D."/>
            <person name="Gonzalez J."/>
            <person name="Henrissat B."/>
            <person name="Kuo A."/>
            <person name="Liang C."/>
            <person name="Lipzen A."/>
            <person name="Lutzoni F."/>
            <person name="Magnuson J."/>
            <person name="Mondo S."/>
            <person name="Nolan M."/>
            <person name="Ohm R."/>
            <person name="Pangilinan J."/>
            <person name="Park H.-J."/>
            <person name="Ramirez L."/>
            <person name="Alfaro M."/>
            <person name="Sun H."/>
            <person name="Tritt A."/>
            <person name="Yoshinaga Y."/>
            <person name="Zwiers L.-H."/>
            <person name="Turgeon B."/>
            <person name="Goodwin S."/>
            <person name="Spatafora J."/>
            <person name="Crous P."/>
            <person name="Grigoriev I."/>
        </authorList>
    </citation>
    <scope>NUCLEOTIDE SEQUENCE</scope>
    <source>
        <strain evidence="9">CBS 125425</strain>
    </source>
</reference>
<dbReference type="SMART" id="SM00389">
    <property type="entry name" value="HOX"/>
    <property type="match status" value="1"/>
</dbReference>
<keyword evidence="2 5" id="KW-0371">Homeobox</keyword>
<dbReference type="OrthoDB" id="5399138at2759"/>
<gene>
    <name evidence="9" type="ORF">EJ04DRAFT_456845</name>
</gene>
<evidence type="ECO:0000256" key="2">
    <source>
        <dbReference type="ARBA" id="ARBA00023155"/>
    </source>
</evidence>
<evidence type="ECO:0000256" key="4">
    <source>
        <dbReference type="PROSITE-ProRule" id="PRU00042"/>
    </source>
</evidence>
<dbReference type="EMBL" id="ML996103">
    <property type="protein sequence ID" value="KAF2739645.1"/>
    <property type="molecule type" value="Genomic_DNA"/>
</dbReference>
<keyword evidence="4" id="KW-0479">Metal-binding</keyword>
<keyword evidence="1 5" id="KW-0238">DNA-binding</keyword>
<accession>A0A9P4R9G2</accession>
<dbReference type="InterPro" id="IPR050224">
    <property type="entry name" value="TALE_homeobox"/>
</dbReference>
<feature type="domain" description="Homeobox" evidence="7">
    <location>
        <begin position="169"/>
        <end position="232"/>
    </location>
</feature>
<proteinExistence type="predicted"/>
<comment type="caution">
    <text evidence="9">The sequence shown here is derived from an EMBL/GenBank/DDBJ whole genome shotgun (WGS) entry which is preliminary data.</text>
</comment>
<feature type="region of interest" description="Disordered" evidence="6">
    <location>
        <begin position="610"/>
        <end position="634"/>
    </location>
</feature>
<name>A0A9P4R9G2_9PLEO</name>
<feature type="compositionally biased region" description="Polar residues" evidence="6">
    <location>
        <begin position="610"/>
        <end position="633"/>
    </location>
</feature>
<dbReference type="Pfam" id="PF05920">
    <property type="entry name" value="Homeobox_KN"/>
    <property type="match status" value="1"/>
</dbReference>
<dbReference type="PROSITE" id="PS50157">
    <property type="entry name" value="ZINC_FINGER_C2H2_2"/>
    <property type="match status" value="1"/>
</dbReference>
<dbReference type="GO" id="GO:0008270">
    <property type="term" value="F:zinc ion binding"/>
    <property type="evidence" value="ECO:0007669"/>
    <property type="project" value="UniProtKB-KW"/>
</dbReference>
<dbReference type="AlphaFoldDB" id="A0A9P4R9G2"/>
<keyword evidence="4" id="KW-0863">Zinc-finger</keyword>
<feature type="compositionally biased region" description="Low complexity" evidence="6">
    <location>
        <begin position="343"/>
        <end position="357"/>
    </location>
</feature>
<dbReference type="GO" id="GO:0005634">
    <property type="term" value="C:nucleus"/>
    <property type="evidence" value="ECO:0007669"/>
    <property type="project" value="UniProtKB-SubCell"/>
</dbReference>
<feature type="domain" description="C2H2-type" evidence="8">
    <location>
        <begin position="385"/>
        <end position="413"/>
    </location>
</feature>
<comment type="subcellular location">
    <subcellularLocation>
        <location evidence="5">Nucleus</location>
    </subcellularLocation>
</comment>
<feature type="DNA-binding region" description="Homeobox" evidence="5">
    <location>
        <begin position="171"/>
        <end position="233"/>
    </location>
</feature>
<evidence type="ECO:0000256" key="1">
    <source>
        <dbReference type="ARBA" id="ARBA00023125"/>
    </source>
</evidence>
<dbReference type="PROSITE" id="PS50071">
    <property type="entry name" value="HOMEOBOX_2"/>
    <property type="match status" value="1"/>
</dbReference>
<dbReference type="InterPro" id="IPR013087">
    <property type="entry name" value="Znf_C2H2_type"/>
</dbReference>
<keyword evidence="3 5" id="KW-0539">Nucleus</keyword>
<dbReference type="GO" id="GO:0003677">
    <property type="term" value="F:DNA binding"/>
    <property type="evidence" value="ECO:0007669"/>
    <property type="project" value="UniProtKB-UniRule"/>
</dbReference>
<protein>
    <recommendedName>
        <fullName evidence="11">Homeobox and C2H2 transcription factor</fullName>
    </recommendedName>
</protein>
<keyword evidence="4" id="KW-0862">Zinc</keyword>
<sequence>MAHFFDFGEASLPALQQDQTVDDLAVPQLRGSCLCHGFHEDFDIPAELQETSQPETTQQEFNNDFSAWIPRYAKPDTPCDYCRSLGLECFIYASGTSKSCSPCNALFRSCSFSQPNAENNKMRSRTTLDTLDVVGEDEVRLFGGLTGKKPMRMLGHVGPIENDDADNAPKKGAAAARFPRSSIKILKDWMIAHFDHPYPTDEEKESLKQQTGLSISQISNWMANTRRRQKARTKRSASPSIRPSTEAIDIPAGRTWEELNPFERWKHSPPENEPAPMTAIAQAVESFKPPEPSSLSSSYTGTGRKIHSNGSTGSFSALRAPSTGSLETSGTHQSSGSLGTAWSHGSRNSLGSLNSLNSKKERRRRRRVPTKTPKHLDLSSAPRLFQCTFCTDRFKSKYDWSRHEKTLHLSLEKWICAPLGDVITCTSSGRQKCVFCDAMDPSKEHLETHNHRACEEKGLEARTFYRKDHLRQHLRLMHGCKMTASMESWKAEAQIIASRCGFCGTNFDKWQDRVDHLAKEFRNGANMKDWKGCRGLDAHIAAHVTNAMPPYLISNESKSPFPFSATSCASMTHHNSYLATKDLEFLIPSEKTNATTGVFIPHHMGDVSITDKSVSPTTVPSNTPANLSTSTSPTPHPNATCWEILTLRLGSFARQYIEQHGASGLTDEVLQQKARYILYDCDDPMDATAADNPEWLTLFKQAHGIDTTTPYPEVITRHDLYEDLGLNTNAVLDRTFNLKNFECADGGASFPSVIPYECALSGTLNMSRDLYRLSRQSSNAALPELSSASTSVSNIATATFPTLPNLDGPISELDCTVPGGLCLGEGDEFGFSTDTGTCARFKVSASGFPTSSLPTPIDEMPGTTASEPLLDHFALPTWDKLPEGFDFAATTAAPSASVPVSAGLGDMSFSGAEVIHGTMDEAQVQRWDDSDLPFNLDMDLDMDINASLDLLMGGS</sequence>
<dbReference type="Gene3D" id="1.10.10.60">
    <property type="entry name" value="Homeodomain-like"/>
    <property type="match status" value="1"/>
</dbReference>
<dbReference type="SUPFAM" id="SSF46689">
    <property type="entry name" value="Homeodomain-like"/>
    <property type="match status" value="1"/>
</dbReference>
<dbReference type="InterPro" id="IPR008422">
    <property type="entry name" value="KN_HD"/>
</dbReference>